<dbReference type="PROSITE" id="PS50213">
    <property type="entry name" value="FAS1"/>
    <property type="match status" value="1"/>
</dbReference>
<comment type="similarity">
    <text evidence="2">Belongs to the fasciclin-like AGP family.</text>
</comment>
<dbReference type="InParanoid" id="A0A6I9QGM8"/>
<dbReference type="InterPro" id="IPR000782">
    <property type="entry name" value="FAS1_domain"/>
</dbReference>
<feature type="compositionally biased region" description="Low complexity" evidence="11">
    <location>
        <begin position="219"/>
        <end position="232"/>
    </location>
</feature>
<dbReference type="GO" id="GO:0005886">
    <property type="term" value="C:plasma membrane"/>
    <property type="evidence" value="ECO:0007669"/>
    <property type="project" value="UniProtKB-SubCell"/>
</dbReference>
<sequence length="259" mass="27855">MASNTQTLLLLPFLLFSVEAFNITHILESYSSYSTFNNYLTQTKLAEEINHRQTITILVVDNSKMSAVFSKPIEILKNIMAIHIILDYYDTNKLSHIPHKSALLTTLFQTSGIANNKLGFLNVTNMPNDDVVFGSATPEAPLSSTFTKMVVTKPYNISILEISDLILPPGIESAKQASPPATQEKAKPTNSTAHAPATIEESPADTPADAPNIVDSPMDSPQADAPDALDAPTTHSSASQTLVNGILGLVVGVIYLGAF</sequence>
<dbReference type="GeneID" id="105035299"/>
<reference evidence="15" key="1">
    <citation type="submission" date="2025-08" db="UniProtKB">
        <authorList>
            <consortium name="RefSeq"/>
        </authorList>
    </citation>
    <scope>IDENTIFICATION</scope>
</reference>
<gene>
    <name evidence="15" type="primary">LOC105035299</name>
</gene>
<dbReference type="PANTHER" id="PTHR32382">
    <property type="entry name" value="FASCICLIN-LIKE ARABINOGALACTAN PROTEIN"/>
    <property type="match status" value="1"/>
</dbReference>
<dbReference type="RefSeq" id="XP_010909123.1">
    <property type="nucleotide sequence ID" value="XM_010910821.2"/>
</dbReference>
<accession>A0A6I9QGM8</accession>
<proteinExistence type="inferred from homology"/>
<dbReference type="OrthoDB" id="694090at2759"/>
<evidence type="ECO:0000313" key="15">
    <source>
        <dbReference type="RefSeq" id="XP_010909123.1"/>
    </source>
</evidence>
<dbReference type="AlphaFoldDB" id="A0A6I9QGM8"/>
<evidence type="ECO:0000256" key="2">
    <source>
        <dbReference type="ARBA" id="ARBA00007843"/>
    </source>
</evidence>
<protein>
    <submittedName>
        <fullName evidence="15">Fasciclin-like arabinogalactan protein 14</fullName>
    </submittedName>
</protein>
<keyword evidence="7" id="KW-0472">Membrane</keyword>
<dbReference type="InterPro" id="IPR033254">
    <property type="entry name" value="Plant_FLA"/>
</dbReference>
<evidence type="ECO:0000256" key="12">
    <source>
        <dbReference type="SAM" id="SignalP"/>
    </source>
</evidence>
<evidence type="ECO:0000256" key="4">
    <source>
        <dbReference type="ARBA" id="ARBA00022622"/>
    </source>
</evidence>
<evidence type="ECO:0000256" key="7">
    <source>
        <dbReference type="ARBA" id="ARBA00023136"/>
    </source>
</evidence>
<dbReference type="SUPFAM" id="SSF82153">
    <property type="entry name" value="FAS1 domain"/>
    <property type="match status" value="1"/>
</dbReference>
<evidence type="ECO:0000256" key="6">
    <source>
        <dbReference type="ARBA" id="ARBA00022974"/>
    </source>
</evidence>
<keyword evidence="5 12" id="KW-0732">Signal</keyword>
<evidence type="ECO:0000256" key="11">
    <source>
        <dbReference type="SAM" id="MobiDB-lite"/>
    </source>
</evidence>
<evidence type="ECO:0000256" key="3">
    <source>
        <dbReference type="ARBA" id="ARBA00022475"/>
    </source>
</evidence>
<feature type="chain" id="PRO_5026752808" evidence="12">
    <location>
        <begin position="21"/>
        <end position="259"/>
    </location>
</feature>
<keyword evidence="4" id="KW-0336">GPI-anchor</keyword>
<evidence type="ECO:0000256" key="5">
    <source>
        <dbReference type="ARBA" id="ARBA00022729"/>
    </source>
</evidence>
<keyword evidence="3" id="KW-1003">Cell membrane</keyword>
<comment type="subcellular location">
    <subcellularLocation>
        <location evidence="1">Cell membrane</location>
        <topology evidence="1">Lipid-anchor</topology>
        <topology evidence="1">GPI-anchor</topology>
    </subcellularLocation>
</comment>
<dbReference type="Gene3D" id="2.30.180.10">
    <property type="entry name" value="FAS1 domain"/>
    <property type="match status" value="1"/>
</dbReference>
<evidence type="ECO:0000313" key="14">
    <source>
        <dbReference type="Proteomes" id="UP000504607"/>
    </source>
</evidence>
<keyword evidence="14" id="KW-1185">Reference proteome</keyword>
<evidence type="ECO:0000256" key="8">
    <source>
        <dbReference type="ARBA" id="ARBA00023180"/>
    </source>
</evidence>
<keyword evidence="8" id="KW-0325">Glycoprotein</keyword>
<dbReference type="InterPro" id="IPR036378">
    <property type="entry name" value="FAS1_dom_sf"/>
</dbReference>
<comment type="function">
    <text evidence="10">May be a cell surface adhesion protein.</text>
</comment>
<feature type="region of interest" description="Disordered" evidence="11">
    <location>
        <begin position="171"/>
        <end position="237"/>
    </location>
</feature>
<organism evidence="14 15">
    <name type="scientific">Elaeis guineensis var. tenera</name>
    <name type="common">Oil palm</name>
    <dbReference type="NCBI Taxonomy" id="51953"/>
    <lineage>
        <taxon>Eukaryota</taxon>
        <taxon>Viridiplantae</taxon>
        <taxon>Streptophyta</taxon>
        <taxon>Embryophyta</taxon>
        <taxon>Tracheophyta</taxon>
        <taxon>Spermatophyta</taxon>
        <taxon>Magnoliopsida</taxon>
        <taxon>Liliopsida</taxon>
        <taxon>Arecaceae</taxon>
        <taxon>Arecoideae</taxon>
        <taxon>Cocoseae</taxon>
        <taxon>Elaeidinae</taxon>
        <taxon>Elaeis</taxon>
    </lineage>
</organism>
<evidence type="ECO:0000259" key="13">
    <source>
        <dbReference type="PROSITE" id="PS50213"/>
    </source>
</evidence>
<dbReference type="KEGG" id="egu:105035299"/>
<feature type="domain" description="FAS1" evidence="13">
    <location>
        <begin position="20"/>
        <end position="166"/>
    </location>
</feature>
<name>A0A6I9QGM8_ELAGV</name>
<evidence type="ECO:0000256" key="1">
    <source>
        <dbReference type="ARBA" id="ARBA00004609"/>
    </source>
</evidence>
<dbReference type="PANTHER" id="PTHR32382:SF6">
    <property type="entry name" value="FASCICLIN-LIKE ARABINOGALACTAN PROTEIN 14"/>
    <property type="match status" value="1"/>
</dbReference>
<dbReference type="GO" id="GO:0098552">
    <property type="term" value="C:side of membrane"/>
    <property type="evidence" value="ECO:0007669"/>
    <property type="project" value="UniProtKB-KW"/>
</dbReference>
<evidence type="ECO:0000256" key="9">
    <source>
        <dbReference type="ARBA" id="ARBA00023288"/>
    </source>
</evidence>
<evidence type="ECO:0000256" key="10">
    <source>
        <dbReference type="ARBA" id="ARBA00024686"/>
    </source>
</evidence>
<keyword evidence="6" id="KW-0654">Proteoglycan</keyword>
<feature type="signal peptide" evidence="12">
    <location>
        <begin position="1"/>
        <end position="20"/>
    </location>
</feature>
<dbReference type="Proteomes" id="UP000504607">
    <property type="component" value="Unplaced"/>
</dbReference>
<dbReference type="FunFam" id="2.30.180.10:FF:000015">
    <property type="entry name" value="Fasciclin-like arabinogalactan protein 3"/>
    <property type="match status" value="1"/>
</dbReference>
<keyword evidence="9" id="KW-0449">Lipoprotein</keyword>